<sequence length="64" mass="6999">MQDSHYTSALDHAHRAADDLESITDPGQRASVNATLALVHALLSTGEDMRGMTQQMFELSEAVR</sequence>
<evidence type="ECO:0000313" key="3">
    <source>
        <dbReference type="Proteomes" id="UP000230407"/>
    </source>
</evidence>
<feature type="region of interest" description="Disordered" evidence="1">
    <location>
        <begin position="1"/>
        <end position="20"/>
    </location>
</feature>
<reference evidence="2 3" key="1">
    <citation type="submission" date="2017-11" db="EMBL/GenBank/DDBJ databases">
        <title>Streptomyces carmine sp. nov., a novel actinomycete isolated from Sophora alopecuroides in Xinjiang, China.</title>
        <authorList>
            <person name="Wang Y."/>
            <person name="Luo X."/>
            <person name="Wan C."/>
            <person name="Zhang L."/>
        </authorList>
    </citation>
    <scope>NUCLEOTIDE SEQUENCE [LARGE SCALE GENOMIC DNA]</scope>
    <source>
        <strain evidence="2 3">TRM SA0054</strain>
    </source>
</reference>
<evidence type="ECO:0000313" key="2">
    <source>
        <dbReference type="EMBL" id="PJE97103.1"/>
    </source>
</evidence>
<dbReference type="RefSeq" id="WP_100202305.1">
    <property type="nucleotide sequence ID" value="NZ_PGGW01000049.1"/>
</dbReference>
<name>A0A2M8LYQ0_9ACTN</name>
<keyword evidence="3" id="KW-1185">Reference proteome</keyword>
<dbReference type="EMBL" id="PGGW01000049">
    <property type="protein sequence ID" value="PJE97103.1"/>
    <property type="molecule type" value="Genomic_DNA"/>
</dbReference>
<dbReference type="Proteomes" id="UP000230407">
    <property type="component" value="Unassembled WGS sequence"/>
</dbReference>
<comment type="caution">
    <text evidence="2">The sequence shown here is derived from an EMBL/GenBank/DDBJ whole genome shotgun (WGS) entry which is preliminary data.</text>
</comment>
<gene>
    <name evidence="2" type="ORF">CUT44_14055</name>
</gene>
<dbReference type="AlphaFoldDB" id="A0A2M8LYQ0"/>
<proteinExistence type="predicted"/>
<evidence type="ECO:0000256" key="1">
    <source>
        <dbReference type="SAM" id="MobiDB-lite"/>
    </source>
</evidence>
<organism evidence="2 3">
    <name type="scientific">Streptomyces carminius</name>
    <dbReference type="NCBI Taxonomy" id="2665496"/>
    <lineage>
        <taxon>Bacteria</taxon>
        <taxon>Bacillati</taxon>
        <taxon>Actinomycetota</taxon>
        <taxon>Actinomycetes</taxon>
        <taxon>Kitasatosporales</taxon>
        <taxon>Streptomycetaceae</taxon>
        <taxon>Streptomyces</taxon>
    </lineage>
</organism>
<accession>A0A2M8LYQ0</accession>
<protein>
    <submittedName>
        <fullName evidence="2">Uncharacterized protein</fullName>
    </submittedName>
</protein>